<accession>A0A3P7JFB5</accession>
<dbReference type="OrthoDB" id="5876466at2759"/>
<proteinExistence type="predicted"/>
<dbReference type="Proteomes" id="UP000270094">
    <property type="component" value="Unassembled WGS sequence"/>
</dbReference>
<dbReference type="EMBL" id="UYYB01105085">
    <property type="protein sequence ID" value="VDM79423.1"/>
    <property type="molecule type" value="Genomic_DNA"/>
</dbReference>
<keyword evidence="2" id="KW-1185">Reference proteome</keyword>
<name>A0A3P7JFB5_STRVU</name>
<sequence>MLPQETSLSCATKAFVWLRIIGNVWPPTIQVMMGIDRLIVTMAPLFHFKYLRKRCITFFFKKVSDQSENRGERD</sequence>
<reference evidence="1 2" key="1">
    <citation type="submission" date="2018-11" db="EMBL/GenBank/DDBJ databases">
        <authorList>
            <consortium name="Pathogen Informatics"/>
        </authorList>
    </citation>
    <scope>NUCLEOTIDE SEQUENCE [LARGE SCALE GENOMIC DNA]</scope>
</reference>
<organism evidence="1 2">
    <name type="scientific">Strongylus vulgaris</name>
    <name type="common">Blood worm</name>
    <dbReference type="NCBI Taxonomy" id="40348"/>
    <lineage>
        <taxon>Eukaryota</taxon>
        <taxon>Metazoa</taxon>
        <taxon>Ecdysozoa</taxon>
        <taxon>Nematoda</taxon>
        <taxon>Chromadorea</taxon>
        <taxon>Rhabditida</taxon>
        <taxon>Rhabditina</taxon>
        <taxon>Rhabditomorpha</taxon>
        <taxon>Strongyloidea</taxon>
        <taxon>Strongylidae</taxon>
        <taxon>Strongylus</taxon>
    </lineage>
</organism>
<evidence type="ECO:0000313" key="2">
    <source>
        <dbReference type="Proteomes" id="UP000270094"/>
    </source>
</evidence>
<evidence type="ECO:0000313" key="1">
    <source>
        <dbReference type="EMBL" id="VDM79423.1"/>
    </source>
</evidence>
<dbReference type="AlphaFoldDB" id="A0A3P7JFB5"/>
<protein>
    <submittedName>
        <fullName evidence="1">Uncharacterized protein</fullName>
    </submittedName>
</protein>
<gene>
    <name evidence="1" type="ORF">SVUK_LOCUS14421</name>
</gene>